<keyword evidence="3" id="KW-0804">Transcription</keyword>
<dbReference type="GO" id="GO:0003677">
    <property type="term" value="F:DNA binding"/>
    <property type="evidence" value="ECO:0007669"/>
    <property type="project" value="UniProtKB-KW"/>
</dbReference>
<dbReference type="Proteomes" id="UP001585018">
    <property type="component" value="Unassembled WGS sequence"/>
</dbReference>
<dbReference type="PRINTS" id="PR00037">
    <property type="entry name" value="HTHLACR"/>
</dbReference>
<feature type="domain" description="HTH deoR-type" evidence="4">
    <location>
        <begin position="8"/>
        <end position="63"/>
    </location>
</feature>
<organism evidence="5 6">
    <name type="scientific">Streptomyces parvulus</name>
    <dbReference type="NCBI Taxonomy" id="146923"/>
    <lineage>
        <taxon>Bacteria</taxon>
        <taxon>Bacillati</taxon>
        <taxon>Actinomycetota</taxon>
        <taxon>Actinomycetes</taxon>
        <taxon>Kitasatosporales</taxon>
        <taxon>Streptomycetaceae</taxon>
        <taxon>Streptomyces</taxon>
    </lineage>
</organism>
<dbReference type="PANTHER" id="PTHR30363:SF44">
    <property type="entry name" value="AGA OPERON TRANSCRIPTIONAL REPRESSOR-RELATED"/>
    <property type="match status" value="1"/>
</dbReference>
<dbReference type="InterPro" id="IPR050313">
    <property type="entry name" value="Carb_Metab_HTH_regulators"/>
</dbReference>
<accession>A0ABV5D867</accession>
<dbReference type="Pfam" id="PF00455">
    <property type="entry name" value="DeoRC"/>
    <property type="match status" value="1"/>
</dbReference>
<dbReference type="RefSeq" id="WP_226485306.1">
    <property type="nucleotide sequence ID" value="NZ_CBDRAY010000003.1"/>
</dbReference>
<dbReference type="SMART" id="SM00420">
    <property type="entry name" value="HTH_DEOR"/>
    <property type="match status" value="1"/>
</dbReference>
<evidence type="ECO:0000313" key="6">
    <source>
        <dbReference type="Proteomes" id="UP001585018"/>
    </source>
</evidence>
<dbReference type="InterPro" id="IPR037171">
    <property type="entry name" value="NagB/RpiA_transferase-like"/>
</dbReference>
<dbReference type="EMBL" id="JAYMRR010000004">
    <property type="protein sequence ID" value="MFB8748893.1"/>
    <property type="molecule type" value="Genomic_DNA"/>
</dbReference>
<dbReference type="InterPro" id="IPR036388">
    <property type="entry name" value="WH-like_DNA-bd_sf"/>
</dbReference>
<gene>
    <name evidence="5" type="ORF">VSS30_08745</name>
</gene>
<dbReference type="SMART" id="SM01134">
    <property type="entry name" value="DeoRC"/>
    <property type="match status" value="1"/>
</dbReference>
<evidence type="ECO:0000256" key="1">
    <source>
        <dbReference type="ARBA" id="ARBA00023015"/>
    </source>
</evidence>
<dbReference type="Gene3D" id="3.40.50.1360">
    <property type="match status" value="1"/>
</dbReference>
<dbReference type="PROSITE" id="PS00894">
    <property type="entry name" value="HTH_DEOR_1"/>
    <property type="match status" value="1"/>
</dbReference>
<dbReference type="SUPFAM" id="SSF46785">
    <property type="entry name" value="Winged helix' DNA-binding domain"/>
    <property type="match status" value="1"/>
</dbReference>
<dbReference type="InterPro" id="IPR036390">
    <property type="entry name" value="WH_DNA-bd_sf"/>
</dbReference>
<dbReference type="SUPFAM" id="SSF100950">
    <property type="entry name" value="NagB/RpiA/CoA transferase-like"/>
    <property type="match status" value="1"/>
</dbReference>
<reference evidence="5 6" key="1">
    <citation type="submission" date="2024-01" db="EMBL/GenBank/DDBJ databases">
        <title>Genome mining of biosynthetic gene clusters to explore secondary metabolites of Streptomyces sp.</title>
        <authorList>
            <person name="Baig A."/>
            <person name="Ajitkumar Shintre N."/>
            <person name="Kumar H."/>
            <person name="Anbarasu A."/>
            <person name="Ramaiah S."/>
        </authorList>
    </citation>
    <scope>NUCLEOTIDE SEQUENCE [LARGE SCALE GENOMIC DNA]</scope>
    <source>
        <strain evidence="5 6">A03</strain>
    </source>
</reference>
<keyword evidence="6" id="KW-1185">Reference proteome</keyword>
<evidence type="ECO:0000256" key="3">
    <source>
        <dbReference type="ARBA" id="ARBA00023163"/>
    </source>
</evidence>
<dbReference type="PANTHER" id="PTHR30363">
    <property type="entry name" value="HTH-TYPE TRANSCRIPTIONAL REGULATOR SRLR-RELATED"/>
    <property type="match status" value="1"/>
</dbReference>
<protein>
    <submittedName>
        <fullName evidence="5">DeoR/GlpR family DNA-binding transcription regulator</fullName>
    </submittedName>
</protein>
<dbReference type="Pfam" id="PF08220">
    <property type="entry name" value="HTH_DeoR"/>
    <property type="match status" value="1"/>
</dbReference>
<proteinExistence type="predicted"/>
<name>A0ABV5D867_9ACTN</name>
<sequence length="257" mass="26989">MATDFLLAPQRHHAVLDRLRSRGAVNVVELSRLLRISPSTVRRDLRDLELQGLLRRVHGGATALADSVEPDQPARAAEQPEQKRRIADTALSLVQDRSTVLISGGTTTEALAGRLAERRGLTVVTNALPIAQILAASSSTDVIVLGGVLRHREQSLLGHLAELALSELQIDQVFSSAYGLHAEAGLTGAHVDEAQTDRALLAAGADIVVLADESKLGRRGPVRLAPLARVGTLVTDAPPGHPVAAALAAGGGRVLHA</sequence>
<keyword evidence="1" id="KW-0805">Transcription regulation</keyword>
<dbReference type="InterPro" id="IPR001034">
    <property type="entry name" value="DeoR_HTH"/>
</dbReference>
<comment type="caution">
    <text evidence="5">The sequence shown here is derived from an EMBL/GenBank/DDBJ whole genome shotgun (WGS) entry which is preliminary data.</text>
</comment>
<dbReference type="PROSITE" id="PS51000">
    <property type="entry name" value="HTH_DEOR_2"/>
    <property type="match status" value="1"/>
</dbReference>
<evidence type="ECO:0000313" key="5">
    <source>
        <dbReference type="EMBL" id="MFB8748893.1"/>
    </source>
</evidence>
<keyword evidence="2 5" id="KW-0238">DNA-binding</keyword>
<dbReference type="InterPro" id="IPR018356">
    <property type="entry name" value="Tscrpt_reg_HTH_DeoR_CS"/>
</dbReference>
<evidence type="ECO:0000259" key="4">
    <source>
        <dbReference type="PROSITE" id="PS51000"/>
    </source>
</evidence>
<dbReference type="InterPro" id="IPR014036">
    <property type="entry name" value="DeoR-like_C"/>
</dbReference>
<dbReference type="Gene3D" id="1.10.10.10">
    <property type="entry name" value="Winged helix-like DNA-binding domain superfamily/Winged helix DNA-binding domain"/>
    <property type="match status" value="1"/>
</dbReference>
<evidence type="ECO:0000256" key="2">
    <source>
        <dbReference type="ARBA" id="ARBA00023125"/>
    </source>
</evidence>